<name>A0AAV0NAJ5_9ROSI</name>
<dbReference type="EMBL" id="CAMGYJ010000008">
    <property type="protein sequence ID" value="CAI0455611.1"/>
    <property type="molecule type" value="Genomic_DNA"/>
</dbReference>
<organism evidence="2 3">
    <name type="scientific">Linum tenue</name>
    <dbReference type="NCBI Taxonomy" id="586396"/>
    <lineage>
        <taxon>Eukaryota</taxon>
        <taxon>Viridiplantae</taxon>
        <taxon>Streptophyta</taxon>
        <taxon>Embryophyta</taxon>
        <taxon>Tracheophyta</taxon>
        <taxon>Spermatophyta</taxon>
        <taxon>Magnoliopsida</taxon>
        <taxon>eudicotyledons</taxon>
        <taxon>Gunneridae</taxon>
        <taxon>Pentapetalae</taxon>
        <taxon>rosids</taxon>
        <taxon>fabids</taxon>
        <taxon>Malpighiales</taxon>
        <taxon>Linaceae</taxon>
        <taxon>Linum</taxon>
    </lineage>
</organism>
<evidence type="ECO:0000313" key="3">
    <source>
        <dbReference type="Proteomes" id="UP001154282"/>
    </source>
</evidence>
<dbReference type="Proteomes" id="UP001154282">
    <property type="component" value="Unassembled WGS sequence"/>
</dbReference>
<sequence length="350" mass="39453">MAPFELNSATHFVSSSDGIAVEVYELMAKDESAVKGSDWKKVSTAITSLRLFGQNIYGQRLNNLAADLSRSRLMVNPQGNSYLDVTSSLSVDPSFGVEYYRLNDIFNWSRRHGVTPRWPQGPTADNIWSRRSDMQHGGTLVDYRKELDQKDEEYTELKAQIDSIRAEARFATGELERCRQWQSDFRFGPTILSGPRAAEGARTRGQDVDPSTFRVLRARPAGAFRRAPSFGYGGGGHDVPFDGFTLVDQDVAGLPAPPTVRVWCEDGLFDTQNWRYVKARGQKNLANVLNVVLVYYDGIYQYKEVQNERSGKSERVPMPYKPGVEFAADTNLDLVYSPMGDIRVAFAYRW</sequence>
<protein>
    <submittedName>
        <fullName evidence="2">Uncharacterized protein</fullName>
    </submittedName>
</protein>
<proteinExistence type="predicted"/>
<reference evidence="2" key="1">
    <citation type="submission" date="2022-08" db="EMBL/GenBank/DDBJ databases">
        <authorList>
            <person name="Gutierrez-Valencia J."/>
        </authorList>
    </citation>
    <scope>NUCLEOTIDE SEQUENCE</scope>
</reference>
<evidence type="ECO:0000313" key="2">
    <source>
        <dbReference type="EMBL" id="CAI0455611.1"/>
    </source>
</evidence>
<accession>A0AAV0NAJ5</accession>
<dbReference type="AlphaFoldDB" id="A0AAV0NAJ5"/>
<feature type="coiled-coil region" evidence="1">
    <location>
        <begin position="140"/>
        <end position="174"/>
    </location>
</feature>
<gene>
    <name evidence="2" type="ORF">LITE_LOCUS32416</name>
</gene>
<keyword evidence="1" id="KW-0175">Coiled coil</keyword>
<keyword evidence="3" id="KW-1185">Reference proteome</keyword>
<evidence type="ECO:0000256" key="1">
    <source>
        <dbReference type="SAM" id="Coils"/>
    </source>
</evidence>
<comment type="caution">
    <text evidence="2">The sequence shown here is derived from an EMBL/GenBank/DDBJ whole genome shotgun (WGS) entry which is preliminary data.</text>
</comment>